<reference evidence="1" key="1">
    <citation type="journal article" date="2019" name="bioRxiv">
        <title>The Genome of the Zebra Mussel, Dreissena polymorpha: A Resource for Invasive Species Research.</title>
        <authorList>
            <person name="McCartney M.A."/>
            <person name="Auch B."/>
            <person name="Kono T."/>
            <person name="Mallez S."/>
            <person name="Zhang Y."/>
            <person name="Obille A."/>
            <person name="Becker A."/>
            <person name="Abrahante J.E."/>
            <person name="Garbe J."/>
            <person name="Badalamenti J.P."/>
            <person name="Herman A."/>
            <person name="Mangelson H."/>
            <person name="Liachko I."/>
            <person name="Sullivan S."/>
            <person name="Sone E.D."/>
            <person name="Koren S."/>
            <person name="Silverstein K.A.T."/>
            <person name="Beckman K.B."/>
            <person name="Gohl D.M."/>
        </authorList>
    </citation>
    <scope>NUCLEOTIDE SEQUENCE</scope>
    <source>
        <strain evidence="1">Duluth1</strain>
        <tissue evidence="1">Whole animal</tissue>
    </source>
</reference>
<name>A0A9D3YHS1_DREPO</name>
<protein>
    <submittedName>
        <fullName evidence="1">Uncharacterized protein</fullName>
    </submittedName>
</protein>
<dbReference type="Proteomes" id="UP000828390">
    <property type="component" value="Unassembled WGS sequence"/>
</dbReference>
<comment type="caution">
    <text evidence="1">The sequence shown here is derived from an EMBL/GenBank/DDBJ whole genome shotgun (WGS) entry which is preliminary data.</text>
</comment>
<accession>A0A9D3YHS1</accession>
<gene>
    <name evidence="1" type="ORF">DPMN_075855</name>
</gene>
<evidence type="ECO:0000313" key="1">
    <source>
        <dbReference type="EMBL" id="KAH3700874.1"/>
    </source>
</evidence>
<dbReference type="AlphaFoldDB" id="A0A9D3YHS1"/>
<dbReference type="EMBL" id="JAIWYP010000015">
    <property type="protein sequence ID" value="KAH3700874.1"/>
    <property type="molecule type" value="Genomic_DNA"/>
</dbReference>
<feature type="non-terminal residue" evidence="1">
    <location>
        <position position="1"/>
    </location>
</feature>
<sequence length="60" mass="6767">MQLHVSYRISFHSICRVLGLQGTPEGQQPAGKDVFQVLLAAQKSYTHLPKDMLQTRTKNV</sequence>
<proteinExistence type="predicted"/>
<reference evidence="1" key="2">
    <citation type="submission" date="2020-11" db="EMBL/GenBank/DDBJ databases">
        <authorList>
            <person name="McCartney M.A."/>
            <person name="Auch B."/>
            <person name="Kono T."/>
            <person name="Mallez S."/>
            <person name="Becker A."/>
            <person name="Gohl D.M."/>
            <person name="Silverstein K.A.T."/>
            <person name="Koren S."/>
            <person name="Bechman K.B."/>
            <person name="Herman A."/>
            <person name="Abrahante J.E."/>
            <person name="Garbe J."/>
        </authorList>
    </citation>
    <scope>NUCLEOTIDE SEQUENCE</scope>
    <source>
        <strain evidence="1">Duluth1</strain>
        <tissue evidence="1">Whole animal</tissue>
    </source>
</reference>
<organism evidence="1 2">
    <name type="scientific">Dreissena polymorpha</name>
    <name type="common">Zebra mussel</name>
    <name type="synonym">Mytilus polymorpha</name>
    <dbReference type="NCBI Taxonomy" id="45954"/>
    <lineage>
        <taxon>Eukaryota</taxon>
        <taxon>Metazoa</taxon>
        <taxon>Spiralia</taxon>
        <taxon>Lophotrochozoa</taxon>
        <taxon>Mollusca</taxon>
        <taxon>Bivalvia</taxon>
        <taxon>Autobranchia</taxon>
        <taxon>Heteroconchia</taxon>
        <taxon>Euheterodonta</taxon>
        <taxon>Imparidentia</taxon>
        <taxon>Neoheterodontei</taxon>
        <taxon>Myida</taxon>
        <taxon>Dreissenoidea</taxon>
        <taxon>Dreissenidae</taxon>
        <taxon>Dreissena</taxon>
    </lineage>
</organism>
<keyword evidence="2" id="KW-1185">Reference proteome</keyword>
<evidence type="ECO:0000313" key="2">
    <source>
        <dbReference type="Proteomes" id="UP000828390"/>
    </source>
</evidence>